<dbReference type="PROSITE" id="PS50110">
    <property type="entry name" value="RESPONSE_REGULATORY"/>
    <property type="match status" value="1"/>
</dbReference>
<dbReference type="PROSITE" id="PS50109">
    <property type="entry name" value="HIS_KIN"/>
    <property type="match status" value="1"/>
</dbReference>
<evidence type="ECO:0000259" key="14">
    <source>
        <dbReference type="PROSITE" id="PS50110"/>
    </source>
</evidence>
<dbReference type="GO" id="GO:0005524">
    <property type="term" value="F:ATP binding"/>
    <property type="evidence" value="ECO:0007669"/>
    <property type="project" value="UniProtKB-KW"/>
</dbReference>
<name>B0C747_ACAM1</name>
<dbReference type="KEGG" id="amr:AM1_5058"/>
<accession>B0C747</accession>
<dbReference type="RefSeq" id="WP_012165295.1">
    <property type="nucleotide sequence ID" value="NC_009925.1"/>
</dbReference>
<sequence length="355" mass="39397">MSPALLSNRYILAVDDLPDNLMLLKMMLESAGYRIELVDSGPAALAQIQKAQPDLVILDVMMPGMSGYEVTQKIRNDPQLPYIPILLISAHERSSVVKGLDAGADDFIRKPVELEELQARVRSLLRLKQSIDQRENFISCLTHDLRTPLIACDRMVDLVRQGVFGDIAPAVEEALAGVSSSNQNLLQMLNNLLEVYCYELGEKKLSFISVDMQELITEVVTELHPLALEKNLELIGNWQSEVRELSCDRMELRRVITNLINNAIKFTDTGSVTVSSTSDTKHLQIEIQDTGVGIAEADQAQIFERFKQTQHNRSGHGLGLHLCQQVVQAHGGELSVRSQLGQGSTFTLQLPLADS</sequence>
<dbReference type="InterPro" id="IPR011006">
    <property type="entry name" value="CheY-like_superfamily"/>
</dbReference>
<dbReference type="FunFam" id="3.30.565.10:FF:000023">
    <property type="entry name" value="PAS domain-containing sensor histidine kinase"/>
    <property type="match status" value="1"/>
</dbReference>
<dbReference type="OrthoDB" id="418136at2"/>
<dbReference type="InterPro" id="IPR036097">
    <property type="entry name" value="HisK_dim/P_sf"/>
</dbReference>
<evidence type="ECO:0000256" key="9">
    <source>
        <dbReference type="ARBA" id="ARBA00022840"/>
    </source>
</evidence>
<dbReference type="GO" id="GO:0000155">
    <property type="term" value="F:phosphorelay sensor kinase activity"/>
    <property type="evidence" value="ECO:0007669"/>
    <property type="project" value="InterPro"/>
</dbReference>
<gene>
    <name evidence="15" type="ordered locus">AM1_5058</name>
</gene>
<evidence type="ECO:0000256" key="3">
    <source>
        <dbReference type="ARBA" id="ARBA00012438"/>
    </source>
</evidence>
<dbReference type="eggNOG" id="COG0642">
    <property type="taxonomic scope" value="Bacteria"/>
</dbReference>
<reference evidence="15 16" key="1">
    <citation type="journal article" date="2008" name="Proc. Natl. Acad. Sci. U.S.A.">
        <title>Niche adaptation and genome expansion in the chlorophyll d-producing cyanobacterium Acaryochloris marina.</title>
        <authorList>
            <person name="Swingley W.D."/>
            <person name="Chen M."/>
            <person name="Cheung P.C."/>
            <person name="Conrad A.L."/>
            <person name="Dejesa L.C."/>
            <person name="Hao J."/>
            <person name="Honchak B.M."/>
            <person name="Karbach L.E."/>
            <person name="Kurdoglu A."/>
            <person name="Lahiri S."/>
            <person name="Mastrian S.D."/>
            <person name="Miyashita H."/>
            <person name="Page L."/>
            <person name="Ramakrishna P."/>
            <person name="Satoh S."/>
            <person name="Sattley W.M."/>
            <person name="Shimada Y."/>
            <person name="Taylor H.L."/>
            <person name="Tomo T."/>
            <person name="Tsuchiya T."/>
            <person name="Wang Z.T."/>
            <person name="Raymond J."/>
            <person name="Mimuro M."/>
            <person name="Blankenship R.E."/>
            <person name="Touchman J.W."/>
        </authorList>
    </citation>
    <scope>NUCLEOTIDE SEQUENCE [LARGE SCALE GENOMIC DNA]</scope>
    <source>
        <strain evidence="16">MBIC 11017</strain>
    </source>
</reference>
<keyword evidence="11" id="KW-0472">Membrane</keyword>
<dbReference type="SUPFAM" id="SSF47384">
    <property type="entry name" value="Homodimeric domain of signal transducing histidine kinase"/>
    <property type="match status" value="1"/>
</dbReference>
<evidence type="ECO:0000256" key="10">
    <source>
        <dbReference type="ARBA" id="ARBA00023012"/>
    </source>
</evidence>
<dbReference type="Gene3D" id="3.40.50.2300">
    <property type="match status" value="1"/>
</dbReference>
<evidence type="ECO:0000256" key="7">
    <source>
        <dbReference type="ARBA" id="ARBA00022741"/>
    </source>
</evidence>
<keyword evidence="10" id="KW-0902">Two-component regulatory system</keyword>
<dbReference type="eggNOG" id="COG3437">
    <property type="taxonomic scope" value="Bacteria"/>
</dbReference>
<dbReference type="Gene3D" id="3.30.565.10">
    <property type="entry name" value="Histidine kinase-like ATPase, C-terminal domain"/>
    <property type="match status" value="1"/>
</dbReference>
<dbReference type="AlphaFoldDB" id="B0C747"/>
<organism evidence="15 16">
    <name type="scientific">Acaryochloris marina (strain MBIC 11017)</name>
    <dbReference type="NCBI Taxonomy" id="329726"/>
    <lineage>
        <taxon>Bacteria</taxon>
        <taxon>Bacillati</taxon>
        <taxon>Cyanobacteriota</taxon>
        <taxon>Cyanophyceae</taxon>
        <taxon>Acaryochloridales</taxon>
        <taxon>Acaryochloridaceae</taxon>
        <taxon>Acaryochloris</taxon>
    </lineage>
</organism>
<dbReference type="STRING" id="329726.AM1_5058"/>
<dbReference type="CDD" id="cd16922">
    <property type="entry name" value="HATPase_EvgS-ArcB-TorS-like"/>
    <property type="match status" value="1"/>
</dbReference>
<evidence type="ECO:0000256" key="12">
    <source>
        <dbReference type="PROSITE-ProRule" id="PRU00169"/>
    </source>
</evidence>
<feature type="domain" description="Response regulatory" evidence="14">
    <location>
        <begin position="10"/>
        <end position="125"/>
    </location>
</feature>
<proteinExistence type="predicted"/>
<dbReference type="PRINTS" id="PR00344">
    <property type="entry name" value="BCTRLSENSOR"/>
</dbReference>
<dbReference type="EC" id="2.7.13.3" evidence="3"/>
<dbReference type="PANTHER" id="PTHR43547">
    <property type="entry name" value="TWO-COMPONENT HISTIDINE KINASE"/>
    <property type="match status" value="1"/>
</dbReference>
<feature type="domain" description="Histidine kinase" evidence="13">
    <location>
        <begin position="140"/>
        <end position="354"/>
    </location>
</feature>
<dbReference type="Pfam" id="PF02518">
    <property type="entry name" value="HATPase_c"/>
    <property type="match status" value="1"/>
</dbReference>
<evidence type="ECO:0000313" key="16">
    <source>
        <dbReference type="Proteomes" id="UP000000268"/>
    </source>
</evidence>
<keyword evidence="8 15" id="KW-0418">Kinase</keyword>
<protein>
    <recommendedName>
        <fullName evidence="3">histidine kinase</fullName>
        <ecNumber evidence="3">2.7.13.3</ecNumber>
    </recommendedName>
</protein>
<dbReference type="Gene3D" id="1.10.287.130">
    <property type="match status" value="1"/>
</dbReference>
<keyword evidence="7" id="KW-0547">Nucleotide-binding</keyword>
<evidence type="ECO:0000256" key="5">
    <source>
        <dbReference type="ARBA" id="ARBA00022553"/>
    </source>
</evidence>
<dbReference type="EMBL" id="CP000828">
    <property type="protein sequence ID" value="ABW30024.1"/>
    <property type="molecule type" value="Genomic_DNA"/>
</dbReference>
<keyword evidence="16" id="KW-1185">Reference proteome</keyword>
<dbReference type="Pfam" id="PF00072">
    <property type="entry name" value="Response_reg"/>
    <property type="match status" value="1"/>
</dbReference>
<dbReference type="SMART" id="SM00448">
    <property type="entry name" value="REC"/>
    <property type="match status" value="1"/>
</dbReference>
<evidence type="ECO:0000313" key="15">
    <source>
        <dbReference type="EMBL" id="ABW30024.1"/>
    </source>
</evidence>
<keyword evidence="4" id="KW-1003">Cell membrane</keyword>
<dbReference type="HOGENOM" id="CLU_000445_114_72_3"/>
<evidence type="ECO:0000256" key="11">
    <source>
        <dbReference type="ARBA" id="ARBA00023136"/>
    </source>
</evidence>
<dbReference type="InterPro" id="IPR001789">
    <property type="entry name" value="Sig_transdc_resp-reg_receiver"/>
</dbReference>
<dbReference type="InterPro" id="IPR036890">
    <property type="entry name" value="HATPase_C_sf"/>
</dbReference>
<dbReference type="Proteomes" id="UP000000268">
    <property type="component" value="Chromosome"/>
</dbReference>
<dbReference type="InterPro" id="IPR005467">
    <property type="entry name" value="His_kinase_dom"/>
</dbReference>
<evidence type="ECO:0000256" key="1">
    <source>
        <dbReference type="ARBA" id="ARBA00000085"/>
    </source>
</evidence>
<keyword evidence="5 12" id="KW-0597">Phosphoprotein</keyword>
<evidence type="ECO:0000256" key="2">
    <source>
        <dbReference type="ARBA" id="ARBA00004236"/>
    </source>
</evidence>
<dbReference type="PANTHER" id="PTHR43547:SF2">
    <property type="entry name" value="HYBRID SIGNAL TRANSDUCTION HISTIDINE KINASE C"/>
    <property type="match status" value="1"/>
</dbReference>
<evidence type="ECO:0000256" key="6">
    <source>
        <dbReference type="ARBA" id="ARBA00022679"/>
    </source>
</evidence>
<feature type="modified residue" description="4-aspartylphosphate" evidence="12">
    <location>
        <position position="59"/>
    </location>
</feature>
<dbReference type="SUPFAM" id="SSF55874">
    <property type="entry name" value="ATPase domain of HSP90 chaperone/DNA topoisomerase II/histidine kinase"/>
    <property type="match status" value="1"/>
</dbReference>
<keyword evidence="9" id="KW-0067">ATP-binding</keyword>
<dbReference type="SUPFAM" id="SSF52172">
    <property type="entry name" value="CheY-like"/>
    <property type="match status" value="1"/>
</dbReference>
<keyword evidence="6" id="KW-0808">Transferase</keyword>
<comment type="subcellular location">
    <subcellularLocation>
        <location evidence="2">Cell membrane</location>
    </subcellularLocation>
</comment>
<dbReference type="GO" id="GO:0005886">
    <property type="term" value="C:plasma membrane"/>
    <property type="evidence" value="ECO:0007669"/>
    <property type="project" value="UniProtKB-SubCell"/>
</dbReference>
<evidence type="ECO:0000256" key="4">
    <source>
        <dbReference type="ARBA" id="ARBA00022475"/>
    </source>
</evidence>
<dbReference type="InterPro" id="IPR004358">
    <property type="entry name" value="Sig_transdc_His_kin-like_C"/>
</dbReference>
<evidence type="ECO:0000259" key="13">
    <source>
        <dbReference type="PROSITE" id="PS50109"/>
    </source>
</evidence>
<dbReference type="SMART" id="SM00387">
    <property type="entry name" value="HATPase_c"/>
    <property type="match status" value="1"/>
</dbReference>
<evidence type="ECO:0000256" key="8">
    <source>
        <dbReference type="ARBA" id="ARBA00022777"/>
    </source>
</evidence>
<comment type="catalytic activity">
    <reaction evidence="1">
        <text>ATP + protein L-histidine = ADP + protein N-phospho-L-histidine.</text>
        <dbReference type="EC" id="2.7.13.3"/>
    </reaction>
</comment>
<dbReference type="InterPro" id="IPR003594">
    <property type="entry name" value="HATPase_dom"/>
</dbReference>